<evidence type="ECO:0000313" key="3">
    <source>
        <dbReference type="Proteomes" id="UP000193560"/>
    </source>
</evidence>
<keyword evidence="3" id="KW-1185">Reference proteome</keyword>
<dbReference type="EMBL" id="MCGE01000028">
    <property type="protein sequence ID" value="ORZ09287.1"/>
    <property type="molecule type" value="Genomic_DNA"/>
</dbReference>
<feature type="compositionally biased region" description="Basic residues" evidence="1">
    <location>
        <begin position="1"/>
        <end position="11"/>
    </location>
</feature>
<feature type="region of interest" description="Disordered" evidence="1">
    <location>
        <begin position="1"/>
        <end position="133"/>
    </location>
</feature>
<feature type="compositionally biased region" description="Low complexity" evidence="1">
    <location>
        <begin position="15"/>
        <end position="34"/>
    </location>
</feature>
<reference evidence="2 3" key="1">
    <citation type="submission" date="2016-07" db="EMBL/GenBank/DDBJ databases">
        <title>Pervasive Adenine N6-methylation of Active Genes in Fungi.</title>
        <authorList>
            <consortium name="DOE Joint Genome Institute"/>
            <person name="Mondo S.J."/>
            <person name="Dannebaum R.O."/>
            <person name="Kuo R.C."/>
            <person name="Labutti K."/>
            <person name="Haridas S."/>
            <person name="Kuo A."/>
            <person name="Salamov A."/>
            <person name="Ahrendt S.R."/>
            <person name="Lipzen A."/>
            <person name="Sullivan W."/>
            <person name="Andreopoulos W.B."/>
            <person name="Clum A."/>
            <person name="Lindquist E."/>
            <person name="Daum C."/>
            <person name="Ramamoorthy G.K."/>
            <person name="Gryganskyi A."/>
            <person name="Culley D."/>
            <person name="Magnuson J.K."/>
            <person name="James T.Y."/>
            <person name="O'Malley M.A."/>
            <person name="Stajich J.E."/>
            <person name="Spatafora J.W."/>
            <person name="Visel A."/>
            <person name="Grigoriev I.V."/>
        </authorList>
    </citation>
    <scope>NUCLEOTIDE SEQUENCE [LARGE SCALE GENOMIC DNA]</scope>
    <source>
        <strain evidence="2 3">NRRL 1336</strain>
    </source>
</reference>
<organism evidence="2 3">
    <name type="scientific">Absidia repens</name>
    <dbReference type="NCBI Taxonomy" id="90262"/>
    <lineage>
        <taxon>Eukaryota</taxon>
        <taxon>Fungi</taxon>
        <taxon>Fungi incertae sedis</taxon>
        <taxon>Mucoromycota</taxon>
        <taxon>Mucoromycotina</taxon>
        <taxon>Mucoromycetes</taxon>
        <taxon>Mucorales</taxon>
        <taxon>Cunninghamellaceae</taxon>
        <taxon>Absidia</taxon>
    </lineage>
</organism>
<accession>A0A1X2I503</accession>
<dbReference type="AlphaFoldDB" id="A0A1X2I503"/>
<feature type="compositionally biased region" description="Low complexity" evidence="1">
    <location>
        <begin position="90"/>
        <end position="111"/>
    </location>
</feature>
<comment type="caution">
    <text evidence="2">The sequence shown here is derived from an EMBL/GenBank/DDBJ whole genome shotgun (WGS) entry which is preliminary data.</text>
</comment>
<evidence type="ECO:0000256" key="1">
    <source>
        <dbReference type="SAM" id="MobiDB-lite"/>
    </source>
</evidence>
<gene>
    <name evidence="2" type="ORF">BCR42DRAFT_424114</name>
</gene>
<name>A0A1X2I503_9FUNG</name>
<dbReference type="OrthoDB" id="341898at2759"/>
<evidence type="ECO:0000313" key="2">
    <source>
        <dbReference type="EMBL" id="ORZ09287.1"/>
    </source>
</evidence>
<dbReference type="Proteomes" id="UP000193560">
    <property type="component" value="Unassembled WGS sequence"/>
</dbReference>
<proteinExistence type="predicted"/>
<sequence length="510" mass="57301">MKRGRQLKSKLRQYSSNSSTTDATTDSTPTATSSVTEKIAKLRIEQSRAVANRQRRHNETSTFEGEHPHQASLTIHPDGPCLPPWTDLVAPANESSSSPSPSTRRPARAAAGPPPPPSWTRMRPSRQQELSSSTRLHSLQQYRLLLKQQHGVVSSLARICCQHLAALYATTNTLDSSSRWIYQMKTLPGHIKQRILYEWSFIGGEEYTINGMRSSEAMVTDTTMDLFFQKTEYEELWLEASHLSLERLIQSFWKVNPITSTTTPAAAAAAAAATATAAVSVTNLDQLVDDWEDLLEEDTTTVQDHDDNDDPSFDDTLPTFILHMDEQEEIGKWSHIYQVMKFLRPDIDNSYRLPGTSSSYALSSPFLGRTLVSLNLSFMTSPSKSDSSLSWVTFAYLMVATLPNLMWLYTAGCFDGGDVVQGTRVLSILSHGLRKLKFWDLCYYDWLQLDLLTSVVDWRRDLLELKTLCLSSSGSSLPGAEHANNQKAIEISRWFKENHLSRISIIWVDG</sequence>
<protein>
    <submittedName>
        <fullName evidence="2">Uncharacterized protein</fullName>
    </submittedName>
</protein>